<reference evidence="3" key="1">
    <citation type="submission" date="2020-06" db="EMBL/GenBank/DDBJ databases">
        <title>Draft genome of Bugula neritina, a colonial animal packing powerful symbionts and potential medicines.</title>
        <authorList>
            <person name="Rayko M."/>
        </authorList>
    </citation>
    <scope>NUCLEOTIDE SEQUENCE [LARGE SCALE GENOMIC DNA]</scope>
    <source>
        <strain evidence="3">Kwan_BN1</strain>
    </source>
</reference>
<evidence type="ECO:0000256" key="1">
    <source>
        <dbReference type="ARBA" id="ARBA00022603"/>
    </source>
</evidence>
<dbReference type="PANTHER" id="PTHR13393:SF0">
    <property type="entry name" value="RNA N6-ADENOSINE-METHYLTRANSFERASE METTL16"/>
    <property type="match status" value="1"/>
</dbReference>
<dbReference type="Proteomes" id="UP000593567">
    <property type="component" value="Unassembled WGS sequence"/>
</dbReference>
<protein>
    <submittedName>
        <fullName evidence="3">METTL16</fullName>
    </submittedName>
</protein>
<dbReference type="GO" id="GO:0005634">
    <property type="term" value="C:nucleus"/>
    <property type="evidence" value="ECO:0007669"/>
    <property type="project" value="TreeGrafter"/>
</dbReference>
<dbReference type="GO" id="GO:0008168">
    <property type="term" value="F:methyltransferase activity"/>
    <property type="evidence" value="ECO:0007669"/>
    <property type="project" value="UniProtKB-KW"/>
</dbReference>
<keyword evidence="1" id="KW-0489">Methyltransferase</keyword>
<keyword evidence="4" id="KW-1185">Reference proteome</keyword>
<dbReference type="InterPro" id="IPR029063">
    <property type="entry name" value="SAM-dependent_MTases_sf"/>
</dbReference>
<name>A0A7J7KGR7_BUGNE</name>
<dbReference type="PANTHER" id="PTHR13393">
    <property type="entry name" value="SAM-DEPENDENT METHYLTRANSFERASE"/>
    <property type="match status" value="1"/>
</dbReference>
<organism evidence="3 4">
    <name type="scientific">Bugula neritina</name>
    <name type="common">Brown bryozoan</name>
    <name type="synonym">Sertularia neritina</name>
    <dbReference type="NCBI Taxonomy" id="10212"/>
    <lineage>
        <taxon>Eukaryota</taxon>
        <taxon>Metazoa</taxon>
        <taxon>Spiralia</taxon>
        <taxon>Lophotrochozoa</taxon>
        <taxon>Bryozoa</taxon>
        <taxon>Gymnolaemata</taxon>
        <taxon>Cheilostomatida</taxon>
        <taxon>Flustrina</taxon>
        <taxon>Buguloidea</taxon>
        <taxon>Bugulidae</taxon>
        <taxon>Bugula</taxon>
    </lineage>
</organism>
<dbReference type="GO" id="GO:0070475">
    <property type="term" value="P:rRNA base methylation"/>
    <property type="evidence" value="ECO:0007669"/>
    <property type="project" value="TreeGrafter"/>
</dbReference>
<comment type="caution">
    <text evidence="3">The sequence shown here is derived from an EMBL/GenBank/DDBJ whole genome shotgun (WGS) entry which is preliminary data.</text>
</comment>
<evidence type="ECO:0000313" key="4">
    <source>
        <dbReference type="Proteomes" id="UP000593567"/>
    </source>
</evidence>
<dbReference type="OrthoDB" id="514248at2759"/>
<evidence type="ECO:0000313" key="3">
    <source>
        <dbReference type="EMBL" id="KAF6037403.1"/>
    </source>
</evidence>
<sequence length="276" mass="32118">MVEGGEVEFVKKMVDESLKFKNKIRVYTSMVGKKSSLTRLKQYIKSKDITNFSTTEFCQGRTMRWAIAWTFDSSVTFPKSLFQQERAKVKTALVHSVPVDIKCCNYDIPDLTNYFKENLFQQLQMKSATLHQDLSEFVCIVTARTNTWSHSRRKRRMERFKQSQLSKPHPVDKKVSRVDNPCKKLKLDSVEKKEVVDSPCEELKLDTARRDDVTAVGEVSYTSSCEESSAEEKPLISFSLELKLEGVYIKLYMKLIDCEQKDMLNQILQYFKNRLV</sequence>
<dbReference type="AlphaFoldDB" id="A0A7J7KGR7"/>
<gene>
    <name evidence="3" type="ORF">EB796_004288</name>
</gene>
<accession>A0A7J7KGR7</accession>
<keyword evidence="2" id="KW-0808">Transferase</keyword>
<dbReference type="InterPro" id="IPR010286">
    <property type="entry name" value="METTL16/RlmF"/>
</dbReference>
<evidence type="ECO:0000256" key="2">
    <source>
        <dbReference type="ARBA" id="ARBA00022679"/>
    </source>
</evidence>
<dbReference type="Gene3D" id="3.40.50.150">
    <property type="entry name" value="Vaccinia Virus protein VP39"/>
    <property type="match status" value="1"/>
</dbReference>
<dbReference type="EMBL" id="VXIV02000578">
    <property type="protein sequence ID" value="KAF6037403.1"/>
    <property type="molecule type" value="Genomic_DNA"/>
</dbReference>
<dbReference type="Pfam" id="PF05971">
    <property type="entry name" value="Methyltransf_10"/>
    <property type="match status" value="1"/>
</dbReference>
<proteinExistence type="predicted"/>